<proteinExistence type="evidence at transcript level"/>
<evidence type="ECO:0000256" key="1">
    <source>
        <dbReference type="ARBA" id="ARBA00004613"/>
    </source>
</evidence>
<comment type="subcellular location">
    <subcellularLocation>
        <location evidence="1">Secreted</location>
    </subcellularLocation>
</comment>
<name>V5GMH6_IXORI</name>
<protein>
    <submittedName>
        <fullName evidence="5">Putative secreted salivary gland protein 2</fullName>
    </submittedName>
</protein>
<evidence type="ECO:0000313" key="5">
    <source>
        <dbReference type="EMBL" id="JAB71525.1"/>
    </source>
</evidence>
<accession>V5GMH6</accession>
<feature type="signal peptide" evidence="4">
    <location>
        <begin position="1"/>
        <end position="22"/>
    </location>
</feature>
<organism evidence="5">
    <name type="scientific">Ixodes ricinus</name>
    <name type="common">Common tick</name>
    <name type="synonym">Acarus ricinus</name>
    <dbReference type="NCBI Taxonomy" id="34613"/>
    <lineage>
        <taxon>Eukaryota</taxon>
        <taxon>Metazoa</taxon>
        <taxon>Ecdysozoa</taxon>
        <taxon>Arthropoda</taxon>
        <taxon>Chelicerata</taxon>
        <taxon>Arachnida</taxon>
        <taxon>Acari</taxon>
        <taxon>Parasitiformes</taxon>
        <taxon>Ixodida</taxon>
        <taxon>Ixodoidea</taxon>
        <taxon>Ixodidae</taxon>
        <taxon>Ixodinae</taxon>
        <taxon>Ixodes</taxon>
    </lineage>
</organism>
<dbReference type="EMBL" id="GANP01012943">
    <property type="protein sequence ID" value="JAB71525.1"/>
    <property type="molecule type" value="mRNA"/>
</dbReference>
<dbReference type="AlphaFoldDB" id="V5GMH6"/>
<dbReference type="InterPro" id="IPR011694">
    <property type="entry name" value="Ixonnexin-like"/>
</dbReference>
<evidence type="ECO:0000256" key="2">
    <source>
        <dbReference type="ARBA" id="ARBA00022525"/>
    </source>
</evidence>
<sequence>MGLTGTTLVLVSLAFLRERCSPQLPERNETRIGGKKEKAATFTAGTLTPVHGTNFPSGTEKNAFTTMEIEEHVENGECHLNTNSGVPTHNDDYTPSPTEKPKTKKEEPEED</sequence>
<keyword evidence="4" id="KW-0732">Signal</keyword>
<keyword evidence="2" id="KW-0964">Secreted</keyword>
<dbReference type="Pfam" id="PF07771">
    <property type="entry name" value="TSGP1"/>
    <property type="match status" value="1"/>
</dbReference>
<feature type="compositionally biased region" description="Basic and acidic residues" evidence="3">
    <location>
        <begin position="99"/>
        <end position="111"/>
    </location>
</feature>
<evidence type="ECO:0000256" key="4">
    <source>
        <dbReference type="SAM" id="SignalP"/>
    </source>
</evidence>
<evidence type="ECO:0000256" key="3">
    <source>
        <dbReference type="SAM" id="MobiDB-lite"/>
    </source>
</evidence>
<reference evidence="5" key="1">
    <citation type="journal article" date="2015" name="Sci. Rep.">
        <title>Tissue- and time-dependent transcription in Ixodes ricinus salivary glands and midguts when blood feeding on the vertebrate host.</title>
        <authorList>
            <person name="Kotsyfakis M."/>
            <person name="Schwarz A."/>
            <person name="Erhart J."/>
            <person name="Ribeiro J.M."/>
        </authorList>
    </citation>
    <scope>NUCLEOTIDE SEQUENCE</scope>
    <source>
        <tissue evidence="5">Salivary gland and midgut</tissue>
    </source>
</reference>
<feature type="region of interest" description="Disordered" evidence="3">
    <location>
        <begin position="76"/>
        <end position="111"/>
    </location>
</feature>
<feature type="chain" id="PRO_5004737412" evidence="4">
    <location>
        <begin position="23"/>
        <end position="111"/>
    </location>
</feature>
<dbReference type="GO" id="GO:0005576">
    <property type="term" value="C:extracellular region"/>
    <property type="evidence" value="ECO:0007669"/>
    <property type="project" value="UniProtKB-SubCell"/>
</dbReference>